<feature type="region of interest" description="Disordered" evidence="1">
    <location>
        <begin position="459"/>
        <end position="499"/>
    </location>
</feature>
<dbReference type="GO" id="GO:0005737">
    <property type="term" value="C:cytoplasm"/>
    <property type="evidence" value="ECO:0007669"/>
    <property type="project" value="TreeGrafter"/>
</dbReference>
<evidence type="ECO:0000313" key="4">
    <source>
        <dbReference type="WBParaSite" id="jg13444"/>
    </source>
</evidence>
<name>A0A915CWN0_9BILA</name>
<dbReference type="GO" id="GO:0007165">
    <property type="term" value="P:signal transduction"/>
    <property type="evidence" value="ECO:0007669"/>
    <property type="project" value="InterPro"/>
</dbReference>
<dbReference type="InterPro" id="IPR000198">
    <property type="entry name" value="RhoGAP_dom"/>
</dbReference>
<reference evidence="4" key="1">
    <citation type="submission" date="2022-11" db="UniProtKB">
        <authorList>
            <consortium name="WormBaseParasite"/>
        </authorList>
    </citation>
    <scope>IDENTIFICATION</scope>
</reference>
<dbReference type="CDD" id="cd00159">
    <property type="entry name" value="RhoGAP"/>
    <property type="match status" value="1"/>
</dbReference>
<dbReference type="AlphaFoldDB" id="A0A915CWN0"/>
<dbReference type="Pfam" id="PF00620">
    <property type="entry name" value="RhoGAP"/>
    <property type="match status" value="2"/>
</dbReference>
<dbReference type="PROSITE" id="PS50238">
    <property type="entry name" value="RHOGAP"/>
    <property type="match status" value="1"/>
</dbReference>
<dbReference type="InterPro" id="IPR052227">
    <property type="entry name" value="Arf-Rho-GAP_ANK-PH_domain"/>
</dbReference>
<feature type="compositionally biased region" description="Polar residues" evidence="1">
    <location>
        <begin position="474"/>
        <end position="499"/>
    </location>
</feature>
<sequence>MQTPEGAPYRPIPKPRKSLANKINGNHCTSNGTVSHAPPLPPRLPFLPAFNTLPALPSPVVNGESTRCAALPNGYNAIDDGLNREEDKLDPVEMNSYSYIGPVFERLVALDRRSTTNSCTESIVNGENVCFSGWVKLLTSHHSKKEDRRRCWAVIRANQLSFMENDETETPFLGPFDSYKCVFTGRNTADPADIVLLLRGSQLLKIIPEENVDFWLVFLAKCHCPQSETLQSSLKNVDIGGKLWWHMDRGLASVSKRVLYYWIQGFDAIFEADIRKIILIKRDIPIADYCNRIENSVTGPILIARKGSSLYLQAESDQATDLWFLCLDAELRKSGTTLEENRLTDDDVPVIVDKCLKLVSTFGLNQPGIYRKNGSAAEARDLLRDFRLDPYNVQLRSVTDESINAVADNLRSFFRQLQSPLIPSEIHDDLYVIFWSNRTFGAPLARTKGVPLARTKGVPLARTKGAHSPEAKGSTRQNQRGPTLQNQGVPGGTNELSNAFQPPEVERDVAEPEVKGDVAVQIEGLPSGLVVGSAVAVKREKEDLCSRRRDVRRRNHICEWTPGSGEWDPFASGEWDPSGSASGTLCFWRVGPLWFCRVGPFGSGEWDPFGSGEWDPFGSGEWDPFGSGEWDPFDTESREDIKIQGYRKVIFSLPKVYFSTLKKLLAHLQQITAHSDKNLASVDNICKVFGPTVFSVDKVDEQVSIESYAKTSLQIFVMKELLTNFDQIFQISPEEIRAKCKLDEIQDQKQNPKTPRAEGFLTPIHLMQRDNKCFNVQSELTASQVVAYKKEKLAYQSISDSLALFEVVKNGQLQRRICEDETLTSIVLGRWLEWDMHSECFLLLKKDEYPFQPQNIRPFADDVKIADPGSKSFRTVHLKVESGTKVVMYSKNMKPQNEWTVDDMLWFVGYESERKPPYQHALTFFLTGKQKSKYKAKMPGYCVAFKDEVQQIQWLNSVIICKQEYLPTPLIQI</sequence>
<dbReference type="InterPro" id="IPR008936">
    <property type="entry name" value="Rho_GTPase_activation_prot"/>
</dbReference>
<dbReference type="WBParaSite" id="jg13444">
    <property type="protein sequence ID" value="jg13444"/>
    <property type="gene ID" value="jg13444"/>
</dbReference>
<dbReference type="Gene3D" id="3.10.20.90">
    <property type="entry name" value="Phosphatidylinositol 3-kinase Catalytic Subunit, Chain A, domain 1"/>
    <property type="match status" value="1"/>
</dbReference>
<dbReference type="SUPFAM" id="SSF48350">
    <property type="entry name" value="GTPase activation domain, GAP"/>
    <property type="match status" value="1"/>
</dbReference>
<evidence type="ECO:0000256" key="1">
    <source>
        <dbReference type="SAM" id="MobiDB-lite"/>
    </source>
</evidence>
<dbReference type="SMART" id="SM00324">
    <property type="entry name" value="RhoGAP"/>
    <property type="match status" value="1"/>
</dbReference>
<dbReference type="SUPFAM" id="SSF54236">
    <property type="entry name" value="Ubiquitin-like"/>
    <property type="match status" value="1"/>
</dbReference>
<evidence type="ECO:0000313" key="3">
    <source>
        <dbReference type="Proteomes" id="UP000887574"/>
    </source>
</evidence>
<dbReference type="Proteomes" id="UP000887574">
    <property type="component" value="Unplaced"/>
</dbReference>
<evidence type="ECO:0000259" key="2">
    <source>
        <dbReference type="PROSITE" id="PS50238"/>
    </source>
</evidence>
<organism evidence="3 4">
    <name type="scientific">Ditylenchus dipsaci</name>
    <dbReference type="NCBI Taxonomy" id="166011"/>
    <lineage>
        <taxon>Eukaryota</taxon>
        <taxon>Metazoa</taxon>
        <taxon>Ecdysozoa</taxon>
        <taxon>Nematoda</taxon>
        <taxon>Chromadorea</taxon>
        <taxon>Rhabditida</taxon>
        <taxon>Tylenchina</taxon>
        <taxon>Tylenchomorpha</taxon>
        <taxon>Sphaerularioidea</taxon>
        <taxon>Anguinidae</taxon>
        <taxon>Anguininae</taxon>
        <taxon>Ditylenchus</taxon>
    </lineage>
</organism>
<proteinExistence type="predicted"/>
<dbReference type="InterPro" id="IPR029071">
    <property type="entry name" value="Ubiquitin-like_domsf"/>
</dbReference>
<keyword evidence="3" id="KW-1185">Reference proteome</keyword>
<dbReference type="GO" id="GO:0005547">
    <property type="term" value="F:phosphatidylinositol-3,4,5-trisphosphate binding"/>
    <property type="evidence" value="ECO:0007669"/>
    <property type="project" value="TreeGrafter"/>
</dbReference>
<accession>A0A915CWN0</accession>
<dbReference type="PANTHER" id="PTHR45899">
    <property type="entry name" value="RHO GTPASE ACTIVATING PROTEIN AT 15B, ISOFORM C"/>
    <property type="match status" value="1"/>
</dbReference>
<protein>
    <submittedName>
        <fullName evidence="4">Rho-GAP domain-containing protein</fullName>
    </submittedName>
</protein>
<dbReference type="Gene3D" id="1.10.555.10">
    <property type="entry name" value="Rho GTPase activation protein"/>
    <property type="match status" value="2"/>
</dbReference>
<feature type="domain" description="Rho-GAP" evidence="2">
    <location>
        <begin position="336"/>
        <end position="729"/>
    </location>
</feature>
<dbReference type="PANTHER" id="PTHR45899:SF2">
    <property type="entry name" value="RHO GTPASE ACTIVATING PROTEIN AT 15B, ISOFORM C"/>
    <property type="match status" value="1"/>
</dbReference>